<accession>A0A6L9Y382</accession>
<dbReference type="EMBL" id="JAAGYR010000001">
    <property type="protein sequence ID" value="NEN74822.1"/>
    <property type="molecule type" value="Genomic_DNA"/>
</dbReference>
<keyword evidence="5" id="KW-0479">Metal-binding</keyword>
<protein>
    <recommendedName>
        <fullName evidence="5">5-formyltetrahydrofolate cyclo-ligase</fullName>
        <ecNumber evidence="5">6.3.3.2</ecNumber>
    </recommendedName>
</protein>
<dbReference type="Proteomes" id="UP000477651">
    <property type="component" value="Unassembled WGS sequence"/>
</dbReference>
<dbReference type="GO" id="GO:0030272">
    <property type="term" value="F:5-formyltetrahydrofolate cyclo-ligase activity"/>
    <property type="evidence" value="ECO:0007669"/>
    <property type="project" value="UniProtKB-EC"/>
</dbReference>
<dbReference type="Gene3D" id="3.40.50.10420">
    <property type="entry name" value="NagB/RpiA/CoA transferase-like"/>
    <property type="match status" value="1"/>
</dbReference>
<dbReference type="InterPro" id="IPR037171">
    <property type="entry name" value="NagB/RpiA_transferase-like"/>
</dbReference>
<keyword evidence="5" id="KW-0460">Magnesium</keyword>
<dbReference type="InterPro" id="IPR024185">
    <property type="entry name" value="FTHF_cligase-like_sf"/>
</dbReference>
<dbReference type="EC" id="6.3.3.2" evidence="5"/>
<dbReference type="PANTHER" id="PTHR23407:SF1">
    <property type="entry name" value="5-FORMYLTETRAHYDROFOLATE CYCLO-LIGASE"/>
    <property type="match status" value="1"/>
</dbReference>
<keyword evidence="6" id="KW-0436">Ligase</keyword>
<dbReference type="AlphaFoldDB" id="A0A6L9Y382"/>
<name>A0A6L9Y382_9BURK</name>
<dbReference type="RefSeq" id="WP_163763634.1">
    <property type="nucleotide sequence ID" value="NZ_JAAGYR010000001.1"/>
</dbReference>
<dbReference type="GO" id="GO:0005524">
    <property type="term" value="F:ATP binding"/>
    <property type="evidence" value="ECO:0007669"/>
    <property type="project" value="UniProtKB-KW"/>
</dbReference>
<evidence type="ECO:0000256" key="2">
    <source>
        <dbReference type="ARBA" id="ARBA00022741"/>
    </source>
</evidence>
<dbReference type="NCBIfam" id="TIGR02727">
    <property type="entry name" value="MTHFS_bact"/>
    <property type="match status" value="1"/>
</dbReference>
<keyword evidence="2 4" id="KW-0547">Nucleotide-binding</keyword>
<keyword evidence="7" id="KW-1185">Reference proteome</keyword>
<feature type="binding site" evidence="4">
    <location>
        <position position="60"/>
    </location>
    <ligand>
        <name>substrate</name>
    </ligand>
</feature>
<gene>
    <name evidence="6" type="ORF">F9B74_00555</name>
</gene>
<reference evidence="6 7" key="1">
    <citation type="submission" date="2020-02" db="EMBL/GenBank/DDBJ databases">
        <title>Pelistega sp. NLN82 were isolated from wild rodents of the Hainan Island.</title>
        <authorList>
            <person name="Niu N."/>
            <person name="Zhou J."/>
        </authorList>
    </citation>
    <scope>NUCLEOTIDE SEQUENCE [LARGE SCALE GENOMIC DNA]</scope>
    <source>
        <strain evidence="6 7">NLN82</strain>
    </source>
</reference>
<dbReference type="PIRSF" id="PIRSF006806">
    <property type="entry name" value="FTHF_cligase"/>
    <property type="match status" value="1"/>
</dbReference>
<proteinExistence type="inferred from homology"/>
<comment type="catalytic activity">
    <reaction evidence="5">
        <text>(6S)-5-formyl-5,6,7,8-tetrahydrofolate + ATP = (6R)-5,10-methenyltetrahydrofolate + ADP + phosphate</text>
        <dbReference type="Rhea" id="RHEA:10488"/>
        <dbReference type="ChEBI" id="CHEBI:30616"/>
        <dbReference type="ChEBI" id="CHEBI:43474"/>
        <dbReference type="ChEBI" id="CHEBI:57455"/>
        <dbReference type="ChEBI" id="CHEBI:57457"/>
        <dbReference type="ChEBI" id="CHEBI:456216"/>
        <dbReference type="EC" id="6.3.3.2"/>
    </reaction>
</comment>
<comment type="cofactor">
    <cofactor evidence="5">
        <name>Mg(2+)</name>
        <dbReference type="ChEBI" id="CHEBI:18420"/>
    </cofactor>
</comment>
<sequence length="195" mass="22636">MICSTDYTVLRQQLLAKRKNLSVSQRIQCSQILNNTLLPFIEQHFPKGSLITAFWPFGDEIDIKETLYHLDKKGYILALPRVVERDAPLRFYYWTNQTPMKIGHFNIPEPQMTEEIQRIPDLVLTPLLGFTHHKDRLGYGKGYYDRTLSKWLQQKENLATIGISWDEGLIDDPSYQPAPHDVPLQRILTPSGWVA</sequence>
<evidence type="ECO:0000256" key="4">
    <source>
        <dbReference type="PIRSR" id="PIRSR006806-1"/>
    </source>
</evidence>
<dbReference type="InterPro" id="IPR002698">
    <property type="entry name" value="FTHF_cligase"/>
</dbReference>
<evidence type="ECO:0000256" key="3">
    <source>
        <dbReference type="ARBA" id="ARBA00022840"/>
    </source>
</evidence>
<dbReference type="GO" id="GO:0046872">
    <property type="term" value="F:metal ion binding"/>
    <property type="evidence" value="ECO:0007669"/>
    <property type="project" value="UniProtKB-KW"/>
</dbReference>
<feature type="binding site" evidence="4">
    <location>
        <begin position="136"/>
        <end position="144"/>
    </location>
    <ligand>
        <name>ATP</name>
        <dbReference type="ChEBI" id="CHEBI:30616"/>
    </ligand>
</feature>
<dbReference type="Pfam" id="PF01812">
    <property type="entry name" value="5-FTHF_cyc-lig"/>
    <property type="match status" value="1"/>
</dbReference>
<evidence type="ECO:0000313" key="7">
    <source>
        <dbReference type="Proteomes" id="UP000477651"/>
    </source>
</evidence>
<comment type="similarity">
    <text evidence="1 5">Belongs to the 5-formyltetrahydrofolate cyclo-ligase family.</text>
</comment>
<dbReference type="PANTHER" id="PTHR23407">
    <property type="entry name" value="ATPASE INHIBITOR/5-FORMYLTETRAHYDROFOLATE CYCLO-LIGASE"/>
    <property type="match status" value="1"/>
</dbReference>
<dbReference type="GO" id="GO:0035999">
    <property type="term" value="P:tetrahydrofolate interconversion"/>
    <property type="evidence" value="ECO:0007669"/>
    <property type="project" value="TreeGrafter"/>
</dbReference>
<evidence type="ECO:0000256" key="1">
    <source>
        <dbReference type="ARBA" id="ARBA00010638"/>
    </source>
</evidence>
<dbReference type="SUPFAM" id="SSF100950">
    <property type="entry name" value="NagB/RpiA/CoA transferase-like"/>
    <property type="match status" value="1"/>
</dbReference>
<dbReference type="GO" id="GO:0009396">
    <property type="term" value="P:folic acid-containing compound biosynthetic process"/>
    <property type="evidence" value="ECO:0007669"/>
    <property type="project" value="TreeGrafter"/>
</dbReference>
<keyword evidence="3 4" id="KW-0067">ATP-binding</keyword>
<organism evidence="6 7">
    <name type="scientific">Pelistega ratti</name>
    <dbReference type="NCBI Taxonomy" id="2652177"/>
    <lineage>
        <taxon>Bacteria</taxon>
        <taxon>Pseudomonadati</taxon>
        <taxon>Pseudomonadota</taxon>
        <taxon>Betaproteobacteria</taxon>
        <taxon>Burkholderiales</taxon>
        <taxon>Alcaligenaceae</taxon>
        <taxon>Pelistega</taxon>
    </lineage>
</organism>
<evidence type="ECO:0000313" key="6">
    <source>
        <dbReference type="EMBL" id="NEN74822.1"/>
    </source>
</evidence>
<evidence type="ECO:0000256" key="5">
    <source>
        <dbReference type="RuleBase" id="RU361279"/>
    </source>
</evidence>
<comment type="caution">
    <text evidence="6">The sequence shown here is derived from an EMBL/GenBank/DDBJ whole genome shotgun (WGS) entry which is preliminary data.</text>
</comment>